<dbReference type="AlphaFoldDB" id="A0A840P199"/>
<reference evidence="4 5" key="1">
    <citation type="submission" date="2020-08" db="EMBL/GenBank/DDBJ databases">
        <title>Genomic Encyclopedia of Type Strains, Phase IV (KMG-IV): sequencing the most valuable type-strain genomes for metagenomic binning, comparative biology and taxonomic classification.</title>
        <authorList>
            <person name="Goeker M."/>
        </authorList>
    </citation>
    <scope>NUCLEOTIDE SEQUENCE [LARGE SCALE GENOMIC DNA]</scope>
    <source>
        <strain evidence="4 5">DSM 45615</strain>
    </source>
</reference>
<dbReference type="EMBL" id="JACHGN010000005">
    <property type="protein sequence ID" value="MBB5133152.1"/>
    <property type="molecule type" value="Genomic_DNA"/>
</dbReference>
<keyword evidence="2" id="KW-1133">Transmembrane helix</keyword>
<feature type="region of interest" description="Disordered" evidence="1">
    <location>
        <begin position="235"/>
        <end position="257"/>
    </location>
</feature>
<keyword evidence="2" id="KW-0472">Membrane</keyword>
<keyword evidence="2" id="KW-0812">Transmembrane</keyword>
<evidence type="ECO:0000256" key="1">
    <source>
        <dbReference type="SAM" id="MobiDB-lite"/>
    </source>
</evidence>
<accession>A0A840P199</accession>
<keyword evidence="5" id="KW-1185">Reference proteome</keyword>
<feature type="domain" description="Cytoskeleton protein RodZ-like C-terminal" evidence="3">
    <location>
        <begin position="179"/>
        <end position="248"/>
    </location>
</feature>
<protein>
    <submittedName>
        <fullName evidence="4">Cytoskeletal protein RodZ</fullName>
    </submittedName>
</protein>
<sequence length="257" mass="27446">MSARGETIGSILAEARRSAGLTVGQLSARTRIREALIYGIERDDFAVCGGDFYARGHIRSIAKALGLDPDAMAQRYDESLGGEPPSVRAARVFQADNPIKLRERRSPNWSMALGVALAIVVVFGVVRVMGGDGERRASDVRPASVPAGQQADPRRTSSPAPRPGGAVAIPKRGDVVEIRMKARESSFVRVQDSKGKRLFNGTLKAGKTSTWKARKQVKVTIGNAGAVSLEVNGKDLGTLGRDGETVRRTFGPADPAR</sequence>
<dbReference type="InterPro" id="IPR001387">
    <property type="entry name" value="Cro/C1-type_HTH"/>
</dbReference>
<dbReference type="RefSeq" id="WP_185050097.1">
    <property type="nucleotide sequence ID" value="NZ_BAABIX010000010.1"/>
</dbReference>
<evidence type="ECO:0000259" key="3">
    <source>
        <dbReference type="Pfam" id="PF13464"/>
    </source>
</evidence>
<feature type="transmembrane region" description="Helical" evidence="2">
    <location>
        <begin position="109"/>
        <end position="130"/>
    </location>
</feature>
<dbReference type="GO" id="GO:0003677">
    <property type="term" value="F:DNA binding"/>
    <property type="evidence" value="ECO:0007669"/>
    <property type="project" value="InterPro"/>
</dbReference>
<feature type="region of interest" description="Disordered" evidence="1">
    <location>
        <begin position="134"/>
        <end position="168"/>
    </location>
</feature>
<proteinExistence type="predicted"/>
<dbReference type="CDD" id="cd00093">
    <property type="entry name" value="HTH_XRE"/>
    <property type="match status" value="1"/>
</dbReference>
<dbReference type="PANTHER" id="PTHR34475">
    <property type="match status" value="1"/>
</dbReference>
<dbReference type="InterPro" id="IPR050400">
    <property type="entry name" value="Bact_Cytoskel_RodZ"/>
</dbReference>
<dbReference type="Pfam" id="PF13413">
    <property type="entry name" value="HTH_25"/>
    <property type="match status" value="1"/>
</dbReference>
<dbReference type="SUPFAM" id="SSF47413">
    <property type="entry name" value="lambda repressor-like DNA-binding domains"/>
    <property type="match status" value="1"/>
</dbReference>
<gene>
    <name evidence="4" type="ORF">HNP84_002873</name>
</gene>
<dbReference type="Proteomes" id="UP000578449">
    <property type="component" value="Unassembled WGS sequence"/>
</dbReference>
<evidence type="ECO:0000313" key="5">
    <source>
        <dbReference type="Proteomes" id="UP000578449"/>
    </source>
</evidence>
<comment type="caution">
    <text evidence="4">The sequence shown here is derived from an EMBL/GenBank/DDBJ whole genome shotgun (WGS) entry which is preliminary data.</text>
</comment>
<dbReference type="InterPro" id="IPR010982">
    <property type="entry name" value="Lambda_DNA-bd_dom_sf"/>
</dbReference>
<name>A0A840P199_9ACTN</name>
<dbReference type="InterPro" id="IPR025194">
    <property type="entry name" value="RodZ-like_C"/>
</dbReference>
<evidence type="ECO:0000256" key="2">
    <source>
        <dbReference type="SAM" id="Phobius"/>
    </source>
</evidence>
<evidence type="ECO:0000313" key="4">
    <source>
        <dbReference type="EMBL" id="MBB5133152.1"/>
    </source>
</evidence>
<dbReference type="Gene3D" id="1.10.260.40">
    <property type="entry name" value="lambda repressor-like DNA-binding domains"/>
    <property type="match status" value="1"/>
</dbReference>
<dbReference type="Pfam" id="PF13464">
    <property type="entry name" value="RodZ_C"/>
    <property type="match status" value="1"/>
</dbReference>
<organism evidence="4 5">
    <name type="scientific">Thermocatellispora tengchongensis</name>
    <dbReference type="NCBI Taxonomy" id="1073253"/>
    <lineage>
        <taxon>Bacteria</taxon>
        <taxon>Bacillati</taxon>
        <taxon>Actinomycetota</taxon>
        <taxon>Actinomycetes</taxon>
        <taxon>Streptosporangiales</taxon>
        <taxon>Streptosporangiaceae</taxon>
        <taxon>Thermocatellispora</taxon>
    </lineage>
</organism>
<dbReference type="PANTHER" id="PTHR34475:SF1">
    <property type="entry name" value="CYTOSKELETON PROTEIN RODZ"/>
    <property type="match status" value="1"/>
</dbReference>